<dbReference type="Proteomes" id="UP000239156">
    <property type="component" value="Unassembled WGS sequence"/>
</dbReference>
<dbReference type="Gene3D" id="2.115.10.20">
    <property type="entry name" value="Glycosyl hydrolase domain, family 43"/>
    <property type="match status" value="1"/>
</dbReference>
<dbReference type="SUPFAM" id="SSF75005">
    <property type="entry name" value="Arabinanase/levansucrase/invertase"/>
    <property type="match status" value="1"/>
</dbReference>
<name>A0A2S4UVS2_9BASI</name>
<organism evidence="5 6">
    <name type="scientific">Puccinia striiformis</name>
    <dbReference type="NCBI Taxonomy" id="27350"/>
    <lineage>
        <taxon>Eukaryota</taxon>
        <taxon>Fungi</taxon>
        <taxon>Dikarya</taxon>
        <taxon>Basidiomycota</taxon>
        <taxon>Pucciniomycotina</taxon>
        <taxon>Pucciniomycetes</taxon>
        <taxon>Pucciniales</taxon>
        <taxon>Pucciniaceae</taxon>
        <taxon>Puccinia</taxon>
    </lineage>
</organism>
<evidence type="ECO:0000256" key="2">
    <source>
        <dbReference type="ARBA" id="ARBA00022801"/>
    </source>
</evidence>
<evidence type="ECO:0000256" key="4">
    <source>
        <dbReference type="RuleBase" id="RU361187"/>
    </source>
</evidence>
<dbReference type="GO" id="GO:0005975">
    <property type="term" value="P:carbohydrate metabolic process"/>
    <property type="evidence" value="ECO:0007669"/>
    <property type="project" value="InterPro"/>
</dbReference>
<dbReference type="GO" id="GO:0004553">
    <property type="term" value="F:hydrolase activity, hydrolyzing O-glycosyl compounds"/>
    <property type="evidence" value="ECO:0007669"/>
    <property type="project" value="InterPro"/>
</dbReference>
<dbReference type="Pfam" id="PF04616">
    <property type="entry name" value="Glyco_hydro_43"/>
    <property type="match status" value="1"/>
</dbReference>
<evidence type="ECO:0000256" key="1">
    <source>
        <dbReference type="ARBA" id="ARBA00009865"/>
    </source>
</evidence>
<gene>
    <name evidence="5" type="ORF">PSTT_12485</name>
</gene>
<comment type="similarity">
    <text evidence="1 4">Belongs to the glycosyl hydrolase 43 family.</text>
</comment>
<dbReference type="CDD" id="cd18822">
    <property type="entry name" value="GH43_CtGH43-like"/>
    <property type="match status" value="1"/>
</dbReference>
<dbReference type="Gene3D" id="2.60.120.260">
    <property type="entry name" value="Galactose-binding domain-like"/>
    <property type="match status" value="1"/>
</dbReference>
<dbReference type="PANTHER" id="PTHR22925">
    <property type="entry name" value="GLYCOSYL HYDROLASE 43 FAMILY MEMBER"/>
    <property type="match status" value="1"/>
</dbReference>
<accession>A0A2S4UVS2</accession>
<dbReference type="VEuPathDB" id="FungiDB:PSTT_12485"/>
<dbReference type="InterPro" id="IPR006710">
    <property type="entry name" value="Glyco_hydro_43"/>
</dbReference>
<sequence>QSSPQSLDLACNMTTTLCTLITLLSLFSIALAKIQLLAQNFKVADGSIRNVKLIWTSDSKSEMFRVYRKSPNTKYKILATGSFRSYDDYDVSDGPHTYQVWSLGNPIEGSNLVTKNPPAVETLQGFKTYDNIHPTDIKLRSRIQLDDIFYEYRLVNDKNGTNEIKEFTSVDGFDFKEHQVVLARKEMCAASSSSLCKLESVSFNQNPKTLEVVMWAHWEEKDGYGKGRATVAFGRPGHGSWTFGGAFRPLGYDSRDLTFFPDDDGSGYVISSTHGNQDMNIYRLTPDWHNIKTLVATVLKGQAREAPAMIHKDGFYYLMNSRAAGWYPSTGRFISAPSMAGPWSENRVLGNLGGFSAQSGEVTQLGSAWVMRANKWSIPDIDPAGTPHRQVILVMSLSNGTATYAFYPKVLYKDGKDGGVYGVQTGRILSVGKRVASTGAVEGHPEYMATSGVNIKPERFYQPTSVPFIHAIDLGAVYNIKHIELTTFLNSGSESLTQFTVEGSVLAIGPYTPFIDQSKNNRVGFVAAPVSTEFHCRYVALKVSNVTNTHNKQKAPPGVHEFTVFGHTSAKSDQSAQLPQFP</sequence>
<proteinExistence type="inferred from homology"/>
<evidence type="ECO:0000256" key="3">
    <source>
        <dbReference type="ARBA" id="ARBA00023295"/>
    </source>
</evidence>
<reference evidence="5" key="1">
    <citation type="submission" date="2017-12" db="EMBL/GenBank/DDBJ databases">
        <title>Gene loss provides genomic basis for host adaptation in cereal stripe rust fungi.</title>
        <authorList>
            <person name="Xia C."/>
        </authorList>
    </citation>
    <scope>NUCLEOTIDE SEQUENCE [LARGE SCALE GENOMIC DNA]</scope>
    <source>
        <strain evidence="5">93-210</strain>
    </source>
</reference>
<keyword evidence="2 4" id="KW-0378">Hydrolase</keyword>
<dbReference type="EMBL" id="PKSL01000160">
    <property type="protein sequence ID" value="POW01388.1"/>
    <property type="molecule type" value="Genomic_DNA"/>
</dbReference>
<dbReference type="InterPro" id="IPR023296">
    <property type="entry name" value="Glyco_hydro_beta-prop_sf"/>
</dbReference>
<dbReference type="VEuPathDB" id="FungiDB:PSHT_03823"/>
<evidence type="ECO:0000313" key="6">
    <source>
        <dbReference type="Proteomes" id="UP000239156"/>
    </source>
</evidence>
<evidence type="ECO:0000313" key="5">
    <source>
        <dbReference type="EMBL" id="POW01388.1"/>
    </source>
</evidence>
<dbReference type="AlphaFoldDB" id="A0A2S4UVS2"/>
<dbReference type="PANTHER" id="PTHR22925:SF3">
    <property type="entry name" value="GLYCOSYL HYDROLASE FAMILY PROTEIN 43"/>
    <property type="match status" value="1"/>
</dbReference>
<comment type="caution">
    <text evidence="5">The sequence shown here is derived from an EMBL/GenBank/DDBJ whole genome shotgun (WGS) entry which is preliminary data.</text>
</comment>
<keyword evidence="3 4" id="KW-0326">Glycosidase</keyword>
<feature type="non-terminal residue" evidence="5">
    <location>
        <position position="1"/>
    </location>
</feature>
<protein>
    <recommendedName>
        <fullName evidence="7">Beta-xylosidase C-terminal Concanavalin A-like domain-containing protein</fullName>
    </recommendedName>
</protein>
<evidence type="ECO:0008006" key="7">
    <source>
        <dbReference type="Google" id="ProtNLM"/>
    </source>
</evidence>
<keyword evidence="6" id="KW-1185">Reference proteome</keyword>